<dbReference type="AlphaFoldDB" id="A0A023FE95"/>
<feature type="compositionally biased region" description="Basic and acidic residues" evidence="1">
    <location>
        <begin position="148"/>
        <end position="162"/>
    </location>
</feature>
<evidence type="ECO:0000256" key="1">
    <source>
        <dbReference type="SAM" id="MobiDB-lite"/>
    </source>
</evidence>
<feature type="chain" id="PRO_5001516490" evidence="2">
    <location>
        <begin position="23"/>
        <end position="162"/>
    </location>
</feature>
<protein>
    <submittedName>
        <fullName evidence="3">Putative secreted mucin</fullName>
    </submittedName>
</protein>
<evidence type="ECO:0000313" key="3">
    <source>
        <dbReference type="EMBL" id="JAC19119.1"/>
    </source>
</evidence>
<feature type="region of interest" description="Disordered" evidence="1">
    <location>
        <begin position="122"/>
        <end position="162"/>
    </location>
</feature>
<feature type="compositionally biased region" description="Basic and acidic residues" evidence="1">
    <location>
        <begin position="122"/>
        <end position="131"/>
    </location>
</feature>
<name>A0A023FE95_AMBCJ</name>
<feature type="region of interest" description="Disordered" evidence="1">
    <location>
        <begin position="25"/>
        <end position="78"/>
    </location>
</feature>
<accession>A0A023FE95</accession>
<reference evidence="3" key="1">
    <citation type="submission" date="2014-03" db="EMBL/GenBank/DDBJ databases">
        <title>The sialotranscriptome of Amblyomma triste, Amblyomma parvum and Amblyomma cajennense ticks, uncovered by 454-based RNA-seq.</title>
        <authorList>
            <person name="Garcia G.R."/>
            <person name="Gardinassi L.G."/>
            <person name="Ribeiro J.M."/>
            <person name="Anatriello E."/>
            <person name="Ferreira B.R."/>
            <person name="Moreira H.N."/>
            <person name="Mafra C."/>
            <person name="Olegario M.M."/>
            <person name="Szabo P.J."/>
            <person name="Miranda-Santos I.K."/>
            <person name="Maruyama S.R."/>
        </authorList>
    </citation>
    <scope>NUCLEOTIDE SEQUENCE</scope>
    <source>
        <strain evidence="3">Uberlandia</strain>
        <tissue evidence="3">Salivary glands</tissue>
    </source>
</reference>
<evidence type="ECO:0000256" key="2">
    <source>
        <dbReference type="SAM" id="SignalP"/>
    </source>
</evidence>
<sequence length="162" mass="17565">MAVVRFAVFSLVLCLLACLAAGKSKDANGPTTITSDHEEKTPDNEPKISAEKDDAEEVDSLQSGSNDPIPAPGVPNLWPSPWGYPGPAPYLWPTGPVYGGFDYWRRGGWPTHPYLYGDYPDSRFGKNDKESPQFGPFAAGSYGESGETPEKPVTSEKPTENE</sequence>
<feature type="compositionally biased region" description="Basic and acidic residues" evidence="1">
    <location>
        <begin position="35"/>
        <end position="52"/>
    </location>
</feature>
<keyword evidence="2" id="KW-0732">Signal</keyword>
<organism evidence="3">
    <name type="scientific">Amblyomma cajennense</name>
    <name type="common">Cayenne tick</name>
    <name type="synonym">Acarus cajennensis</name>
    <dbReference type="NCBI Taxonomy" id="34607"/>
    <lineage>
        <taxon>Eukaryota</taxon>
        <taxon>Metazoa</taxon>
        <taxon>Ecdysozoa</taxon>
        <taxon>Arthropoda</taxon>
        <taxon>Chelicerata</taxon>
        <taxon>Arachnida</taxon>
        <taxon>Acari</taxon>
        <taxon>Parasitiformes</taxon>
        <taxon>Ixodida</taxon>
        <taxon>Ixodoidea</taxon>
        <taxon>Ixodidae</taxon>
        <taxon>Amblyomminae</taxon>
        <taxon>Amblyomma</taxon>
    </lineage>
</organism>
<proteinExistence type="evidence at transcript level"/>
<dbReference type="EMBL" id="GBBK01005363">
    <property type="protein sequence ID" value="JAC19119.1"/>
    <property type="molecule type" value="mRNA"/>
</dbReference>
<feature type="signal peptide" evidence="2">
    <location>
        <begin position="1"/>
        <end position="22"/>
    </location>
</feature>